<name>A0AAV3QKK1_LITER</name>
<dbReference type="Proteomes" id="UP001454036">
    <property type="component" value="Unassembled WGS sequence"/>
</dbReference>
<dbReference type="InterPro" id="IPR024964">
    <property type="entry name" value="CTLH/CRA"/>
</dbReference>
<comment type="caution">
    <text evidence="11">The sequence shown here is derived from an EMBL/GenBank/DDBJ whole genome shotgun (WGS) entry which is preliminary data.</text>
</comment>
<dbReference type="FunFam" id="3.30.40.10:FF:000143">
    <property type="entry name" value="Regulator of gluconeogenesis Rmd5"/>
    <property type="match status" value="1"/>
</dbReference>
<evidence type="ECO:0000256" key="4">
    <source>
        <dbReference type="ARBA" id="ARBA00022771"/>
    </source>
</evidence>
<dbReference type="InterPro" id="IPR037683">
    <property type="entry name" value="Rmd5_dRing"/>
</dbReference>
<dbReference type="GO" id="GO:0005634">
    <property type="term" value="C:nucleus"/>
    <property type="evidence" value="ECO:0007669"/>
    <property type="project" value="TreeGrafter"/>
</dbReference>
<dbReference type="GO" id="GO:0008270">
    <property type="term" value="F:zinc ion binding"/>
    <property type="evidence" value="ECO:0007669"/>
    <property type="project" value="UniProtKB-KW"/>
</dbReference>
<comment type="subcellular location">
    <subcellularLocation>
        <location evidence="1">Cytoplasm</location>
    </subcellularLocation>
</comment>
<dbReference type="InterPro" id="IPR013083">
    <property type="entry name" value="Znf_RING/FYVE/PHD"/>
</dbReference>
<dbReference type="InterPro" id="IPR006594">
    <property type="entry name" value="LisH"/>
</dbReference>
<dbReference type="PROSITE" id="PS50897">
    <property type="entry name" value="CTLH"/>
    <property type="match status" value="1"/>
</dbReference>
<evidence type="ECO:0000256" key="3">
    <source>
        <dbReference type="ARBA" id="ARBA00022723"/>
    </source>
</evidence>
<evidence type="ECO:0000256" key="2">
    <source>
        <dbReference type="ARBA" id="ARBA00022490"/>
    </source>
</evidence>
<feature type="domain" description="CTLH" evidence="9">
    <location>
        <begin position="156"/>
        <end position="213"/>
    </location>
</feature>
<dbReference type="CDD" id="cd16652">
    <property type="entry name" value="dRING_Rmd5p-like"/>
    <property type="match status" value="1"/>
</dbReference>
<evidence type="ECO:0000259" key="10">
    <source>
        <dbReference type="PROSITE" id="PS51867"/>
    </source>
</evidence>
<keyword evidence="5" id="KW-0862">Zinc</keyword>
<dbReference type="InterPro" id="IPR013144">
    <property type="entry name" value="CRA_dom"/>
</dbReference>
<organism evidence="11 12">
    <name type="scientific">Lithospermum erythrorhizon</name>
    <name type="common">Purple gromwell</name>
    <name type="synonym">Lithospermum officinale var. erythrorhizon</name>
    <dbReference type="NCBI Taxonomy" id="34254"/>
    <lineage>
        <taxon>Eukaryota</taxon>
        <taxon>Viridiplantae</taxon>
        <taxon>Streptophyta</taxon>
        <taxon>Embryophyta</taxon>
        <taxon>Tracheophyta</taxon>
        <taxon>Spermatophyta</taxon>
        <taxon>Magnoliopsida</taxon>
        <taxon>eudicotyledons</taxon>
        <taxon>Gunneridae</taxon>
        <taxon>Pentapetalae</taxon>
        <taxon>asterids</taxon>
        <taxon>lamiids</taxon>
        <taxon>Boraginales</taxon>
        <taxon>Boraginaceae</taxon>
        <taxon>Boraginoideae</taxon>
        <taxon>Lithospermeae</taxon>
        <taxon>Lithospermum</taxon>
    </lineage>
</organism>
<protein>
    <submittedName>
        <fullName evidence="11">Uncharacterized protein</fullName>
    </submittedName>
</protein>
<dbReference type="PROSITE" id="PS51867">
    <property type="entry name" value="ZF_RING_GID"/>
    <property type="match status" value="1"/>
</dbReference>
<dbReference type="AlphaFoldDB" id="A0AAV3QKK1"/>
<evidence type="ECO:0000313" key="11">
    <source>
        <dbReference type="EMBL" id="GAA0163678.1"/>
    </source>
</evidence>
<dbReference type="PROSITE" id="PS50896">
    <property type="entry name" value="LISH"/>
    <property type="match status" value="1"/>
</dbReference>
<dbReference type="InterPro" id="IPR027370">
    <property type="entry name" value="Znf-RING_euk"/>
</dbReference>
<dbReference type="GO" id="GO:0005737">
    <property type="term" value="C:cytoplasm"/>
    <property type="evidence" value="ECO:0007669"/>
    <property type="project" value="UniProtKB-SubCell"/>
</dbReference>
<dbReference type="GO" id="GO:0034657">
    <property type="term" value="C:GID complex"/>
    <property type="evidence" value="ECO:0007669"/>
    <property type="project" value="TreeGrafter"/>
</dbReference>
<keyword evidence="12" id="KW-1185">Reference proteome</keyword>
<dbReference type="Gene3D" id="3.30.40.10">
    <property type="entry name" value="Zinc/RING finger domain, C3HC4 (zinc finger)"/>
    <property type="match status" value="1"/>
</dbReference>
<dbReference type="PANTHER" id="PTHR12170">
    <property type="entry name" value="MACROPHAGE ERYTHROBLAST ATTACHER-RELATED"/>
    <property type="match status" value="1"/>
</dbReference>
<evidence type="ECO:0000256" key="5">
    <source>
        <dbReference type="ARBA" id="ARBA00022833"/>
    </source>
</evidence>
<dbReference type="GO" id="GO:0043161">
    <property type="term" value="P:proteasome-mediated ubiquitin-dependent protein catabolic process"/>
    <property type="evidence" value="ECO:0007669"/>
    <property type="project" value="InterPro"/>
</dbReference>
<dbReference type="EMBL" id="BAABME010004820">
    <property type="protein sequence ID" value="GAA0163678.1"/>
    <property type="molecule type" value="Genomic_DNA"/>
</dbReference>
<keyword evidence="2" id="KW-0963">Cytoplasm</keyword>
<dbReference type="Pfam" id="PF13445">
    <property type="entry name" value="zf-RING_UBOX"/>
    <property type="match status" value="1"/>
</dbReference>
<keyword evidence="4 6" id="KW-0863">Zinc-finger</keyword>
<dbReference type="SMART" id="SM00668">
    <property type="entry name" value="CTLH"/>
    <property type="match status" value="1"/>
</dbReference>
<reference evidence="11 12" key="1">
    <citation type="submission" date="2024-01" db="EMBL/GenBank/DDBJ databases">
        <title>The complete chloroplast genome sequence of Lithospermum erythrorhizon: insights into the phylogenetic relationship among Boraginaceae species and the maternal lineages of purple gromwells.</title>
        <authorList>
            <person name="Okada T."/>
            <person name="Watanabe K."/>
        </authorList>
    </citation>
    <scope>NUCLEOTIDE SEQUENCE [LARGE SCALE GENOMIC DNA]</scope>
</reference>
<feature type="domain" description="RING-Gid-type" evidence="10">
    <location>
        <begin position="335"/>
        <end position="378"/>
    </location>
</feature>
<dbReference type="GO" id="GO:0061630">
    <property type="term" value="F:ubiquitin protein ligase activity"/>
    <property type="evidence" value="ECO:0007669"/>
    <property type="project" value="InterPro"/>
</dbReference>
<gene>
    <name evidence="11" type="ORF">LIER_19483</name>
</gene>
<proteinExistence type="predicted"/>
<dbReference type="Pfam" id="PF10607">
    <property type="entry name" value="CTLH"/>
    <property type="match status" value="1"/>
</dbReference>
<keyword evidence="3" id="KW-0479">Metal-binding</keyword>
<dbReference type="PANTHER" id="PTHR12170:SF3">
    <property type="entry name" value="GH10162P"/>
    <property type="match status" value="1"/>
</dbReference>
<dbReference type="SMART" id="SM00757">
    <property type="entry name" value="CRA"/>
    <property type="match status" value="1"/>
</dbReference>
<dbReference type="InterPro" id="IPR044063">
    <property type="entry name" value="ZF_RING_GID"/>
</dbReference>
<dbReference type="InterPro" id="IPR001841">
    <property type="entry name" value="Znf_RING"/>
</dbReference>
<evidence type="ECO:0000256" key="6">
    <source>
        <dbReference type="PROSITE-ProRule" id="PRU00175"/>
    </source>
</evidence>
<evidence type="ECO:0000259" key="8">
    <source>
        <dbReference type="PROSITE" id="PS50089"/>
    </source>
</evidence>
<dbReference type="PROSITE" id="PS50089">
    <property type="entry name" value="ZF_RING_2"/>
    <property type="match status" value="1"/>
</dbReference>
<dbReference type="SMART" id="SM00184">
    <property type="entry name" value="RING"/>
    <property type="match status" value="1"/>
</dbReference>
<feature type="domain" description="RING-type" evidence="8">
    <location>
        <begin position="335"/>
        <end position="378"/>
    </location>
</feature>
<dbReference type="InterPro" id="IPR006595">
    <property type="entry name" value="CTLH_C"/>
</dbReference>
<dbReference type="InterPro" id="IPR045098">
    <property type="entry name" value="Fyv10_fam"/>
</dbReference>
<accession>A0AAV3QKK1</accession>
<evidence type="ECO:0000256" key="7">
    <source>
        <dbReference type="PROSITE-ProRule" id="PRU01215"/>
    </source>
</evidence>
<sequence length="392" mass="44225">MSILLQSKIMELSTIIDAFDHVVKKQKLSHSKSLQVIDQVSHEIEQALASVQPDQDPAVPIEQKSVLMGLKSKLGDPLNQLHGVQKDLNVNISKFQKALDKTFNNDISKAYRCVDFDTRVINSIITSHLYQEGLFEIGDSLMKESEGSQALSLRLHFFEMHQILEAIKSKDLKHALSWASANHDKLKEFGSHIMLKLHRLQFMEIVKNGSVKEALSYSRTHLAPLAAHHMEEIQKLMGCLLWVGKPDRSPYADLTCPSHWDKLSEELNQMFCNMVGQSTRSPLSVALAAGVEGLPTMLKLANVMAAKKQEWQDMKHLPVPIDLSKEFQFHSVFVCPVSKDRTSEENPPMLLPCGHVLCKKSIYTLSRSNTRSFKCPYCPLDASVSQCRPLHF</sequence>
<evidence type="ECO:0000259" key="9">
    <source>
        <dbReference type="PROSITE" id="PS50897"/>
    </source>
</evidence>
<feature type="zinc finger region" description="RING-Gid-type" evidence="7">
    <location>
        <begin position="335"/>
        <end position="378"/>
    </location>
</feature>
<evidence type="ECO:0000313" key="12">
    <source>
        <dbReference type="Proteomes" id="UP001454036"/>
    </source>
</evidence>
<dbReference type="SUPFAM" id="SSF57850">
    <property type="entry name" value="RING/U-box"/>
    <property type="match status" value="1"/>
</dbReference>
<evidence type="ECO:0000256" key="1">
    <source>
        <dbReference type="ARBA" id="ARBA00004496"/>
    </source>
</evidence>